<dbReference type="EMBL" id="LQYN01000029">
    <property type="protein sequence ID" value="KYD08642.1"/>
    <property type="molecule type" value="Genomic_DNA"/>
</dbReference>
<dbReference type="GO" id="GO:0005507">
    <property type="term" value="F:copper ion binding"/>
    <property type="evidence" value="ECO:0007669"/>
    <property type="project" value="TreeGrafter"/>
</dbReference>
<comment type="caution">
    <text evidence="3">The sequence shown here is derived from an EMBL/GenBank/DDBJ whole genome shotgun (WGS) entry which is preliminary data.</text>
</comment>
<dbReference type="Pfam" id="PF03932">
    <property type="entry name" value="CutC"/>
    <property type="match status" value="1"/>
</dbReference>
<keyword evidence="2" id="KW-0963">Cytoplasm</keyword>
<dbReference type="Proteomes" id="UP000075666">
    <property type="component" value="Unassembled WGS sequence"/>
</dbReference>
<dbReference type="Gene3D" id="3.20.20.380">
    <property type="entry name" value="Copper homeostasis (CutC) domain"/>
    <property type="match status" value="1"/>
</dbReference>
<name>A0A150LA86_9BACI</name>
<dbReference type="InterPro" id="IPR005627">
    <property type="entry name" value="CutC-like"/>
</dbReference>
<dbReference type="InterPro" id="IPR036822">
    <property type="entry name" value="CutC-like_dom_sf"/>
</dbReference>
<comment type="caution">
    <text evidence="2">Once thought to be involved in copper homeostasis, experiments in E.coli have shown this is not the case.</text>
</comment>
<comment type="subcellular location">
    <subcellularLocation>
        <location evidence="2">Cytoplasm</location>
    </subcellularLocation>
</comment>
<dbReference type="PANTHER" id="PTHR12598:SF0">
    <property type="entry name" value="COPPER HOMEOSTASIS PROTEIN CUTC HOMOLOG"/>
    <property type="match status" value="1"/>
</dbReference>
<dbReference type="PATRIC" id="fig|46224.3.peg.2216"/>
<proteinExistence type="inferred from homology"/>
<reference evidence="3 4" key="1">
    <citation type="submission" date="2016-01" db="EMBL/GenBank/DDBJ databases">
        <title>Genome Sequences of Twelve Sporeforming Bacillus Species Isolated from Foods.</title>
        <authorList>
            <person name="Berendsen E.M."/>
            <person name="Wells-Bennik M.H."/>
            <person name="Krawcyk A.O."/>
            <person name="De Jong A."/>
            <person name="Holsappel S."/>
            <person name="Eijlander R.T."/>
            <person name="Kuipers O.P."/>
        </authorList>
    </citation>
    <scope>NUCLEOTIDE SEQUENCE [LARGE SCALE GENOMIC DNA]</scope>
    <source>
        <strain evidence="3 4">B4102</strain>
    </source>
</reference>
<keyword evidence="4" id="KW-1185">Reference proteome</keyword>
<organism evidence="3 4">
    <name type="scientific">Heyndrickxia sporothermodurans</name>
    <dbReference type="NCBI Taxonomy" id="46224"/>
    <lineage>
        <taxon>Bacteria</taxon>
        <taxon>Bacillati</taxon>
        <taxon>Bacillota</taxon>
        <taxon>Bacilli</taxon>
        <taxon>Bacillales</taxon>
        <taxon>Bacillaceae</taxon>
        <taxon>Heyndrickxia</taxon>
    </lineage>
</organism>
<evidence type="ECO:0000313" key="4">
    <source>
        <dbReference type="Proteomes" id="UP000075666"/>
    </source>
</evidence>
<dbReference type="SUPFAM" id="SSF110395">
    <property type="entry name" value="CutC-like"/>
    <property type="match status" value="1"/>
</dbReference>
<dbReference type="RefSeq" id="WP_066229555.1">
    <property type="nucleotide sequence ID" value="NZ_JBHJSX010000009.1"/>
</dbReference>
<evidence type="ECO:0000256" key="1">
    <source>
        <dbReference type="ARBA" id="ARBA00007768"/>
    </source>
</evidence>
<accession>A0A150LA86</accession>
<dbReference type="HAMAP" id="MF_00795">
    <property type="entry name" value="CutC"/>
    <property type="match status" value="1"/>
</dbReference>
<gene>
    <name evidence="2" type="primary">cutC</name>
    <name evidence="3" type="ORF">B4102_0722</name>
</gene>
<evidence type="ECO:0000313" key="3">
    <source>
        <dbReference type="EMBL" id="KYD08642.1"/>
    </source>
</evidence>
<protein>
    <recommendedName>
        <fullName evidence="2">PF03932 family protein CutC</fullName>
    </recommendedName>
</protein>
<dbReference type="STRING" id="46224.B4102_0722"/>
<dbReference type="OrthoDB" id="9815677at2"/>
<dbReference type="GO" id="GO:0005737">
    <property type="term" value="C:cytoplasm"/>
    <property type="evidence" value="ECO:0007669"/>
    <property type="project" value="UniProtKB-SubCell"/>
</dbReference>
<sequence>MIIEVITDSKHDSIIAEQAGAHRIELITGVLEGGLTPSYGLIEGVCQSVTIPVNVMIRPHSRSFCYTEEELKMMAQDIKICKELGAAGVVFGAITEDKRVDEHALNYLISATKGLDITFHRAFDEVHDQFEALCIIDQHKEISRILTSGGKAKAIEATNQLQQLVEKSNRVEILAGSGLKPSNISQLLDEVHVSEIHFGTGVRFQDSFYQDIDPEKIQEVIKIAETYSKRK</sequence>
<dbReference type="AlphaFoldDB" id="A0A150LA86"/>
<evidence type="ECO:0000256" key="2">
    <source>
        <dbReference type="HAMAP-Rule" id="MF_00795"/>
    </source>
</evidence>
<comment type="similarity">
    <text evidence="1 2">Belongs to the CutC family.</text>
</comment>
<dbReference type="PANTHER" id="PTHR12598">
    <property type="entry name" value="COPPER HOMEOSTASIS PROTEIN CUTC"/>
    <property type="match status" value="1"/>
</dbReference>